<evidence type="ECO:0000313" key="3">
    <source>
        <dbReference type="Proteomes" id="UP000078561"/>
    </source>
</evidence>
<accession>A0A163JGG9</accession>
<dbReference type="Pfam" id="PF12550">
    <property type="entry name" value="GCR1_C"/>
    <property type="match status" value="1"/>
</dbReference>
<evidence type="ECO:0000259" key="1">
    <source>
        <dbReference type="Pfam" id="PF12550"/>
    </source>
</evidence>
<dbReference type="InterPro" id="IPR022210">
    <property type="entry name" value="TF_GCR1-like"/>
</dbReference>
<reference evidence="2" key="1">
    <citation type="submission" date="2016-04" db="EMBL/GenBank/DDBJ databases">
        <authorList>
            <person name="Evans L.H."/>
            <person name="Alamgir A."/>
            <person name="Owens N."/>
            <person name="Weber N.D."/>
            <person name="Virtaneva K."/>
            <person name="Barbian K."/>
            <person name="Babar A."/>
            <person name="Rosenke K."/>
        </authorList>
    </citation>
    <scope>NUCLEOTIDE SEQUENCE [LARGE SCALE GENOMIC DNA]</scope>
    <source>
        <strain evidence="2">CBS 101.48</strain>
    </source>
</reference>
<sequence>MGWEDNGYRLFGTRFDWALIGLVMGNKAFQVLYRERYDGLAGGYPVETLERQWRGDQKERKFLSKRGSISTTISNFTQQQHITIETAVKLSMSPKKTLPAQQVFALSCRT</sequence>
<gene>
    <name evidence="2" type="primary">ABSGL_06908.1 scaffold 8678</name>
</gene>
<dbReference type="InParanoid" id="A0A163JGG9"/>
<dbReference type="Proteomes" id="UP000078561">
    <property type="component" value="Unassembled WGS sequence"/>
</dbReference>
<dbReference type="EMBL" id="LT553503">
    <property type="protein sequence ID" value="SAM01171.1"/>
    <property type="molecule type" value="Genomic_DNA"/>
</dbReference>
<dbReference type="OrthoDB" id="2287578at2759"/>
<dbReference type="AlphaFoldDB" id="A0A163JGG9"/>
<protein>
    <recommendedName>
        <fullName evidence="1">Transcription activator GCR1-like domain-containing protein</fullName>
    </recommendedName>
</protein>
<name>A0A163JGG9_ABSGL</name>
<keyword evidence="3" id="KW-1185">Reference proteome</keyword>
<evidence type="ECO:0000313" key="2">
    <source>
        <dbReference type="EMBL" id="SAM01171.1"/>
    </source>
</evidence>
<organism evidence="2">
    <name type="scientific">Absidia glauca</name>
    <name type="common">Pin mould</name>
    <dbReference type="NCBI Taxonomy" id="4829"/>
    <lineage>
        <taxon>Eukaryota</taxon>
        <taxon>Fungi</taxon>
        <taxon>Fungi incertae sedis</taxon>
        <taxon>Mucoromycota</taxon>
        <taxon>Mucoromycotina</taxon>
        <taxon>Mucoromycetes</taxon>
        <taxon>Mucorales</taxon>
        <taxon>Cunninghamellaceae</taxon>
        <taxon>Absidia</taxon>
    </lineage>
</organism>
<proteinExistence type="predicted"/>
<feature type="domain" description="Transcription activator GCR1-like" evidence="1">
    <location>
        <begin position="32"/>
        <end position="89"/>
    </location>
</feature>